<evidence type="ECO:0000313" key="1">
    <source>
        <dbReference type="EMBL" id="CDL85510.1"/>
    </source>
</evidence>
<dbReference type="EMBL" id="CBXE010000143">
    <property type="protein sequence ID" value="CDL85510.1"/>
    <property type="molecule type" value="Genomic_DNA"/>
</dbReference>
<proteinExistence type="predicted"/>
<comment type="caution">
    <text evidence="1">The sequence shown here is derived from an EMBL/GenBank/DDBJ whole genome shotgun (WGS) entry which is preliminary data.</text>
</comment>
<organism evidence="1 2">
    <name type="scientific">Xenorhabdus cabanillasii JM26</name>
    <dbReference type="NCBI Taxonomy" id="1427517"/>
    <lineage>
        <taxon>Bacteria</taxon>
        <taxon>Pseudomonadati</taxon>
        <taxon>Pseudomonadota</taxon>
        <taxon>Gammaproteobacteria</taxon>
        <taxon>Enterobacterales</taxon>
        <taxon>Morganellaceae</taxon>
        <taxon>Xenorhabdus</taxon>
    </lineage>
</organism>
<gene>
    <name evidence="1" type="ORF">XCR1_2270001</name>
</gene>
<name>W1J7Q4_9GAMM</name>
<accession>W1J7Q4</accession>
<evidence type="ECO:0000313" key="2">
    <source>
        <dbReference type="Proteomes" id="UP000019197"/>
    </source>
</evidence>
<reference evidence="1 2" key="1">
    <citation type="submission" date="2013-11" db="EMBL/GenBank/DDBJ databases">
        <title>Draft genome sequence and annotation of the entomopathogenic bacterium, Xenorhabdus cabanillasi strain JM26.</title>
        <authorList>
            <person name="Gualtieri M."/>
            <person name="Ogier J.C."/>
            <person name="Pages S."/>
            <person name="Givaudan A."/>
            <person name="Gaudriault S."/>
        </authorList>
    </citation>
    <scope>NUCLEOTIDE SEQUENCE [LARGE SCALE GENOMIC DNA]</scope>
    <source>
        <strain evidence="1 2">JM26</strain>
    </source>
</reference>
<dbReference type="AlphaFoldDB" id="W1J7Q4"/>
<dbReference type="Proteomes" id="UP000019197">
    <property type="component" value="Unassembled WGS sequence"/>
</dbReference>
<sequence>MSDWRTNPRQGRSQFLPLLDEIKKRLTLGETIKMIFESYPELKMSYPQFTRYIKKYCVDESKLVAHETGSRKSVNNIESMVVPPVEAGRKLVKNPADLKKLRNQSIDLEELRNSLGDKNESSDS</sequence>
<dbReference type="RefSeq" id="WP_051502335.1">
    <property type="nucleotide sequence ID" value="NZ_CAWLVK010000143.1"/>
</dbReference>
<protein>
    <submittedName>
        <fullName evidence="1">Uncharacterized protein</fullName>
    </submittedName>
</protein>
<dbReference type="OrthoDB" id="6638678at2"/>